<name>A0AAE1ED35_9GAST</name>
<dbReference type="Gene3D" id="3.40.50.720">
    <property type="entry name" value="NAD(P)-binding Rossmann-like Domain"/>
    <property type="match status" value="1"/>
</dbReference>
<evidence type="ECO:0000313" key="2">
    <source>
        <dbReference type="Proteomes" id="UP001283361"/>
    </source>
</evidence>
<proteinExistence type="predicted"/>
<accession>A0AAE1ED35</accession>
<evidence type="ECO:0000313" key="1">
    <source>
        <dbReference type="EMBL" id="KAK3801583.1"/>
    </source>
</evidence>
<dbReference type="Proteomes" id="UP001283361">
    <property type="component" value="Unassembled WGS sequence"/>
</dbReference>
<comment type="caution">
    <text evidence="1">The sequence shown here is derived from an EMBL/GenBank/DDBJ whole genome shotgun (WGS) entry which is preliminary data.</text>
</comment>
<gene>
    <name evidence="1" type="ORF">RRG08_046383</name>
</gene>
<dbReference type="AlphaFoldDB" id="A0AAE1ED35"/>
<protein>
    <submittedName>
        <fullName evidence="1">Uncharacterized protein</fullName>
    </submittedName>
</protein>
<sequence length="110" mass="12301">MFPARPAESEKINLEDMNIEKNLTATRPHKARANRLISSNLWRWLADSKASIAVTANSLHPGTVETDLQRHVNTGCHGFLFSGMRRFMIITAVQGRADTKTPRPGSWTIS</sequence>
<dbReference type="EMBL" id="JAWDGP010000299">
    <property type="protein sequence ID" value="KAK3801583.1"/>
    <property type="molecule type" value="Genomic_DNA"/>
</dbReference>
<reference evidence="1" key="1">
    <citation type="journal article" date="2023" name="G3 (Bethesda)">
        <title>A reference genome for the long-term kleptoplast-retaining sea slug Elysia crispata morphotype clarki.</title>
        <authorList>
            <person name="Eastman K.E."/>
            <person name="Pendleton A.L."/>
            <person name="Shaikh M.A."/>
            <person name="Suttiyut T."/>
            <person name="Ogas R."/>
            <person name="Tomko P."/>
            <person name="Gavelis G."/>
            <person name="Widhalm J.R."/>
            <person name="Wisecaver J.H."/>
        </authorList>
    </citation>
    <scope>NUCLEOTIDE SEQUENCE</scope>
    <source>
        <strain evidence="1">ECLA1</strain>
    </source>
</reference>
<organism evidence="1 2">
    <name type="scientific">Elysia crispata</name>
    <name type="common">lettuce slug</name>
    <dbReference type="NCBI Taxonomy" id="231223"/>
    <lineage>
        <taxon>Eukaryota</taxon>
        <taxon>Metazoa</taxon>
        <taxon>Spiralia</taxon>
        <taxon>Lophotrochozoa</taxon>
        <taxon>Mollusca</taxon>
        <taxon>Gastropoda</taxon>
        <taxon>Heterobranchia</taxon>
        <taxon>Euthyneura</taxon>
        <taxon>Panpulmonata</taxon>
        <taxon>Sacoglossa</taxon>
        <taxon>Placobranchoidea</taxon>
        <taxon>Plakobranchidae</taxon>
        <taxon>Elysia</taxon>
    </lineage>
</organism>
<keyword evidence="2" id="KW-1185">Reference proteome</keyword>